<dbReference type="PANTHER" id="PTHR42957">
    <property type="entry name" value="HELICASE MJ1565-RELATED"/>
    <property type="match status" value="1"/>
</dbReference>
<reference evidence="2" key="1">
    <citation type="journal article" date="2015" name="Nature">
        <title>Complex archaea that bridge the gap between prokaryotes and eukaryotes.</title>
        <authorList>
            <person name="Spang A."/>
            <person name="Saw J.H."/>
            <person name="Jorgensen S.L."/>
            <person name="Zaremba-Niedzwiedzka K."/>
            <person name="Martijn J."/>
            <person name="Lind A.E."/>
            <person name="van Eijk R."/>
            <person name="Schleper C."/>
            <person name="Guy L."/>
            <person name="Ettema T.J."/>
        </authorList>
    </citation>
    <scope>NUCLEOTIDE SEQUENCE</scope>
</reference>
<proteinExistence type="predicted"/>
<dbReference type="PANTHER" id="PTHR42957:SF1">
    <property type="entry name" value="HELICASE MJ1565-RELATED"/>
    <property type="match status" value="1"/>
</dbReference>
<gene>
    <name evidence="2" type="ORF">LCGC14_1006160</name>
</gene>
<dbReference type="InterPro" id="IPR008571">
    <property type="entry name" value="HerA-like"/>
</dbReference>
<sequence length="561" mass="63487">MRILLGFEVGTGKEIYVEDGHGVTTGMTQQSGKTTTLEALVQRGEVTAVAFLTKRGESGFRNQREIQPYFKEQKKVGGLIDWQYVSSILEATISEKMKLERSFIINASKGARSLEEVYQNIRKMKEKTKRGFDESIYTNLEAYFEIILPEIRRYNFANKLNLKKGFNVLNLIGMQEEMQQLVIESTLSYVLKNLRDVIVVIPEAHKFMPQGLKTPVKRTALNFIKEGAALRNFMWMDTQETTSVDKALLKQCNNWIMGYQQEKNEVKNVRENLGRTKITDEDIMSLKLGHFIASLNKVVSHVYVLPVGIDPEMGRGVAMGTIPVSEVKRILDSLKPVELIDVTYSVHPDEIEESIELEPIIQPTVSNAGMEALEERVKGLLDVVLALEKRADELEEDAEKLRYVNNELESTVASLSKEVEDHKKTIESLNQEMEPYRALALLLAQIVRPHIETISDEDLKSLEKQIADLKKVPRRRRAPPGDSTGIAWIDIWMAKLGPAEQKILTFMASRFPMEMTRSEIAIGIGLTAKGGYFNGAFNKLRKNKLVIPVDGNNFKLAENPP</sequence>
<protein>
    <submittedName>
        <fullName evidence="2">Uncharacterized protein</fullName>
    </submittedName>
</protein>
<dbReference type="Gene3D" id="3.40.50.300">
    <property type="entry name" value="P-loop containing nucleotide triphosphate hydrolases"/>
    <property type="match status" value="1"/>
</dbReference>
<evidence type="ECO:0000313" key="2">
    <source>
        <dbReference type="EMBL" id="KKN13451.1"/>
    </source>
</evidence>
<name>A0A0F9QJW3_9ZZZZ</name>
<accession>A0A0F9QJW3</accession>
<dbReference type="EMBL" id="LAZR01003920">
    <property type="protein sequence ID" value="KKN13451.1"/>
    <property type="molecule type" value="Genomic_DNA"/>
</dbReference>
<keyword evidence="1" id="KW-0175">Coiled coil</keyword>
<feature type="coiled-coil region" evidence="1">
    <location>
        <begin position="370"/>
        <end position="432"/>
    </location>
</feature>
<dbReference type="AlphaFoldDB" id="A0A0F9QJW3"/>
<dbReference type="InterPro" id="IPR027417">
    <property type="entry name" value="P-loop_NTPase"/>
</dbReference>
<comment type="caution">
    <text evidence="2">The sequence shown here is derived from an EMBL/GenBank/DDBJ whole genome shotgun (WGS) entry which is preliminary data.</text>
</comment>
<organism evidence="2">
    <name type="scientific">marine sediment metagenome</name>
    <dbReference type="NCBI Taxonomy" id="412755"/>
    <lineage>
        <taxon>unclassified sequences</taxon>
        <taxon>metagenomes</taxon>
        <taxon>ecological metagenomes</taxon>
    </lineage>
</organism>
<evidence type="ECO:0000256" key="1">
    <source>
        <dbReference type="SAM" id="Coils"/>
    </source>
</evidence>